<comment type="caution">
    <text evidence="2">The sequence shown here is derived from an EMBL/GenBank/DDBJ whole genome shotgun (WGS) entry which is preliminary data.</text>
</comment>
<evidence type="ECO:0000313" key="2">
    <source>
        <dbReference type="EMBL" id="CAD8195527.1"/>
    </source>
</evidence>
<dbReference type="AlphaFoldDB" id="A0A8S1X3M2"/>
<accession>A0A8S1X3M2</accession>
<dbReference type="SMART" id="SM00320">
    <property type="entry name" value="WD40"/>
    <property type="match status" value="1"/>
</dbReference>
<feature type="repeat" description="WD" evidence="1">
    <location>
        <begin position="209"/>
        <end position="250"/>
    </location>
</feature>
<dbReference type="PANTHER" id="PTHR45333:SF1">
    <property type="entry name" value="CHROMOSOME UNDETERMINED SCAFFOLD_625, WHOLE GENOME SHOTGUN SEQUENCE"/>
    <property type="match status" value="1"/>
</dbReference>
<organism evidence="2 3">
    <name type="scientific">Paramecium pentaurelia</name>
    <dbReference type="NCBI Taxonomy" id="43138"/>
    <lineage>
        <taxon>Eukaryota</taxon>
        <taxon>Sar</taxon>
        <taxon>Alveolata</taxon>
        <taxon>Ciliophora</taxon>
        <taxon>Intramacronucleata</taxon>
        <taxon>Oligohymenophorea</taxon>
        <taxon>Peniculida</taxon>
        <taxon>Parameciidae</taxon>
        <taxon>Paramecium</taxon>
    </lineage>
</organism>
<dbReference type="Pfam" id="PF00805">
    <property type="entry name" value="Pentapeptide"/>
    <property type="match status" value="1"/>
</dbReference>
<dbReference type="InterPro" id="IPR001646">
    <property type="entry name" value="5peptide_repeat"/>
</dbReference>
<evidence type="ECO:0000313" key="3">
    <source>
        <dbReference type="Proteomes" id="UP000689195"/>
    </source>
</evidence>
<proteinExistence type="predicted"/>
<dbReference type="PROSITE" id="PS50082">
    <property type="entry name" value="WD_REPEATS_2"/>
    <property type="match status" value="1"/>
</dbReference>
<dbReference type="EMBL" id="CAJJDO010000109">
    <property type="protein sequence ID" value="CAD8195527.1"/>
    <property type="molecule type" value="Genomic_DNA"/>
</dbReference>
<keyword evidence="1" id="KW-0853">WD repeat</keyword>
<dbReference type="PANTHER" id="PTHR45333">
    <property type="entry name" value="MEMBRANE PROTEIN-RELATED"/>
    <property type="match status" value="1"/>
</dbReference>
<dbReference type="OrthoDB" id="326125at2759"/>
<reference evidence="2" key="1">
    <citation type="submission" date="2021-01" db="EMBL/GenBank/DDBJ databases">
        <authorList>
            <consortium name="Genoscope - CEA"/>
            <person name="William W."/>
        </authorList>
    </citation>
    <scope>NUCLEOTIDE SEQUENCE</scope>
</reference>
<name>A0A8S1X3M2_9CILI</name>
<dbReference type="Pfam" id="PF00400">
    <property type="entry name" value="WD40"/>
    <property type="match status" value="1"/>
</dbReference>
<dbReference type="InterPro" id="IPR001680">
    <property type="entry name" value="WD40_rpt"/>
</dbReference>
<evidence type="ECO:0000256" key="1">
    <source>
        <dbReference type="PROSITE-ProRule" id="PRU00221"/>
    </source>
</evidence>
<keyword evidence="3" id="KW-1185">Reference proteome</keyword>
<dbReference type="PROSITE" id="PS50294">
    <property type="entry name" value="WD_REPEATS_REGION"/>
    <property type="match status" value="1"/>
</dbReference>
<dbReference type="Proteomes" id="UP000689195">
    <property type="component" value="Unassembled WGS sequence"/>
</dbReference>
<gene>
    <name evidence="2" type="ORF">PPENT_87.1.T1090166</name>
</gene>
<protein>
    <submittedName>
        <fullName evidence="2">Uncharacterized protein</fullName>
    </submittedName>
</protein>
<sequence length="400" mass="47420">MQCSFQEKETLADIFYQIKDVDEQIFGVILEVLKKEKVQDCIGFLSENGNTRYYKQYIFKDENIQLFDMQWKLDVVTQSMKKIRNILKQIKVHEFNKKDYSTEENQKLKQLMIESINKNRQILNFFVIFSSPHNYRQHFNIMWMKADLKNENFENIKIQNTSFLGSNFVRCNLSGSEFNNVNISGINLNGALLFKCKWKNIRILELNILNGHNGLINSVCFSSDGNTLVSGSNDKSIRLCDVKTGQQIAKLDGHYLKYMVRLVQGLFIQILQKMLSILLESDLNLNDTTCNQQSKQRTVSKMKRLKQRSIQLLKENLINTTFFYQTSTIQYDRFTQFITIYKRDQSQQHNQQFCNISSQILKDIFYKKNKKKDKLRIYLQKQTQYKNDKEKKIRLDDISY</sequence>